<dbReference type="PROSITE" id="PS51444">
    <property type="entry name" value="FH2"/>
    <property type="match status" value="1"/>
</dbReference>
<accession>A0A183D3X3</accession>
<dbReference type="InterPro" id="IPR042201">
    <property type="entry name" value="FH2_Formin_sf"/>
</dbReference>
<dbReference type="InterPro" id="IPR015425">
    <property type="entry name" value="FH2_Formin"/>
</dbReference>
<dbReference type="Gene3D" id="1.20.58.2220">
    <property type="entry name" value="Formin, FH2 domain"/>
    <property type="match status" value="1"/>
</dbReference>
<organism evidence="3">
    <name type="scientific">Gongylonema pulchrum</name>
    <dbReference type="NCBI Taxonomy" id="637853"/>
    <lineage>
        <taxon>Eukaryota</taxon>
        <taxon>Metazoa</taxon>
        <taxon>Ecdysozoa</taxon>
        <taxon>Nematoda</taxon>
        <taxon>Chromadorea</taxon>
        <taxon>Rhabditida</taxon>
        <taxon>Spirurina</taxon>
        <taxon>Spiruromorpha</taxon>
        <taxon>Spiruroidea</taxon>
        <taxon>Gongylonematidae</taxon>
        <taxon>Gongylonema</taxon>
    </lineage>
</organism>
<feature type="coiled-coil region" evidence="1">
    <location>
        <begin position="65"/>
        <end position="92"/>
    </location>
</feature>
<dbReference type="PANTHER" id="PTHR45691">
    <property type="entry name" value="PROTEIN DIAPHANOUS"/>
    <property type="match status" value="1"/>
</dbReference>
<evidence type="ECO:0000259" key="2">
    <source>
        <dbReference type="PROSITE" id="PS51444"/>
    </source>
</evidence>
<dbReference type="InterPro" id="IPR051412">
    <property type="entry name" value="Formin_Homology_Diaphanous_sf"/>
</dbReference>
<evidence type="ECO:0000256" key="1">
    <source>
        <dbReference type="SAM" id="Coils"/>
    </source>
</evidence>
<dbReference type="GO" id="GO:0030041">
    <property type="term" value="P:actin filament polymerization"/>
    <property type="evidence" value="ECO:0007669"/>
    <property type="project" value="TreeGrafter"/>
</dbReference>
<dbReference type="WBParaSite" id="GPUH_0000342001-mRNA-1">
    <property type="protein sequence ID" value="GPUH_0000342001-mRNA-1"/>
    <property type="gene ID" value="GPUH_0000342001"/>
</dbReference>
<feature type="domain" description="FH2" evidence="2">
    <location>
        <begin position="1"/>
        <end position="98"/>
    </location>
</feature>
<dbReference type="SUPFAM" id="SSF101447">
    <property type="entry name" value="Formin homology 2 domain (FH2 domain)"/>
    <property type="match status" value="1"/>
</dbReference>
<dbReference type="PANTHER" id="PTHR45691:SF6">
    <property type="entry name" value="PROTEIN DIAPHANOUS"/>
    <property type="match status" value="1"/>
</dbReference>
<keyword evidence="1" id="KW-0175">Coiled coil</keyword>
<dbReference type="AlphaFoldDB" id="A0A183D3X3"/>
<proteinExistence type="predicted"/>
<dbReference type="GO" id="GO:0005884">
    <property type="term" value="C:actin filament"/>
    <property type="evidence" value="ECO:0007669"/>
    <property type="project" value="TreeGrafter"/>
</dbReference>
<evidence type="ECO:0000313" key="3">
    <source>
        <dbReference type="WBParaSite" id="GPUH_0000342001-mRNA-1"/>
    </source>
</evidence>
<sequence length="175" mass="20487">LKNFAKQAPNDRFAEKMSPFLAKAKSECEIIEKMHNTMNARWDSLRKYYSFDPKKYNLEAFFRDLKLFKEQYEKVIHDLEKAQEAKEREEQRKRRVPLKPLQPGITASPLSHNVAIEGILKTGKQDSGVVDEIEKILEAGCLDGGERRTPRRTPRTRVDPMLNHNYYFMDIDVNT</sequence>
<reference evidence="3" key="1">
    <citation type="submission" date="2016-06" db="UniProtKB">
        <authorList>
            <consortium name="WormBaseParasite"/>
        </authorList>
    </citation>
    <scope>IDENTIFICATION</scope>
</reference>
<dbReference type="Pfam" id="PF02181">
    <property type="entry name" value="FH2"/>
    <property type="match status" value="1"/>
</dbReference>
<protein>
    <submittedName>
        <fullName evidence="3">FH2 domain-containing protein</fullName>
    </submittedName>
</protein>
<name>A0A183D3X3_9BILA</name>